<evidence type="ECO:0000313" key="2">
    <source>
        <dbReference type="Proteomes" id="UP000076927"/>
    </source>
</evidence>
<dbReference type="EMBL" id="CP011388">
    <property type="protein sequence ID" value="ANE45220.1"/>
    <property type="molecule type" value="Genomic_DNA"/>
</dbReference>
<dbReference type="InterPro" id="IPR029475">
    <property type="entry name" value="DUF6807"/>
</dbReference>
<organism evidence="1 2">
    <name type="scientific">Paenibacillus swuensis</name>
    <dbReference type="NCBI Taxonomy" id="1178515"/>
    <lineage>
        <taxon>Bacteria</taxon>
        <taxon>Bacillati</taxon>
        <taxon>Bacillota</taxon>
        <taxon>Bacilli</taxon>
        <taxon>Bacillales</taxon>
        <taxon>Paenibacillaceae</taxon>
        <taxon>Paenibacillus</taxon>
    </lineage>
</organism>
<dbReference type="PATRIC" id="fig|1178515.4.peg.270"/>
<evidence type="ECO:0000313" key="1">
    <source>
        <dbReference type="EMBL" id="ANE45220.1"/>
    </source>
</evidence>
<dbReference type="STRING" id="1178515.SY83_01480"/>
<accession>A0A172TDY6</accession>
<reference evidence="1 2" key="1">
    <citation type="submission" date="2015-01" db="EMBL/GenBank/DDBJ databases">
        <title>Paenibacillus swuensis/DY6/whole genome sequencing.</title>
        <authorList>
            <person name="Kim M.K."/>
            <person name="Srinivasan S."/>
            <person name="Lee J.-J."/>
        </authorList>
    </citation>
    <scope>NUCLEOTIDE SEQUENCE [LARGE SCALE GENOMIC DNA]</scope>
    <source>
        <strain evidence="1 2">DY6</strain>
    </source>
</reference>
<name>A0A172TDY6_9BACL</name>
<dbReference type="Pfam" id="PF14100">
    <property type="entry name" value="DUF6807"/>
    <property type="match status" value="1"/>
</dbReference>
<keyword evidence="2" id="KW-1185">Reference proteome</keyword>
<protein>
    <recommendedName>
        <fullName evidence="3">Methane oxygenase PmoA</fullName>
    </recommendedName>
</protein>
<proteinExistence type="predicted"/>
<dbReference type="AlphaFoldDB" id="A0A172TDY6"/>
<dbReference type="KEGG" id="pswu:SY83_01480"/>
<dbReference type="OrthoDB" id="2540540at2"/>
<dbReference type="Proteomes" id="UP000076927">
    <property type="component" value="Chromosome"/>
</dbReference>
<evidence type="ECO:0008006" key="3">
    <source>
        <dbReference type="Google" id="ProtNLM"/>
    </source>
</evidence>
<sequence>MNFIHKSLQLTAETTKDQIRIYRTGEEKAILVQHAESDRRPYIHPIMAPDGKGELTENAPAHHPWQHGLYIGLNDVNGYGFWSEGLNPARAHLDGTFHPRLIKEAQVTEQQVTWSVETDYRDPQGNLLFKETQNWEFNDLGDHYEMYLHLQMYAEVDLTLGHYPYGGLFLRMPYRQESGGMALNSEGKINEEAEGKRARWVAVQMQIPDRDGVAGIAIMDHSMNLEHPVPWRVDGELGICPSCSIAGAWTIQQGETCTFQYDVLIFTGDIPISKVEESWTLFNRRKAQ</sequence>
<gene>
    <name evidence="1" type="ORF">SY83_01480</name>
</gene>